<dbReference type="InParanoid" id="A0A395JQR6"/>
<comment type="caution">
    <text evidence="1">The sequence shown here is derived from an EMBL/GenBank/DDBJ whole genome shotgun (WGS) entry which is preliminary data.</text>
</comment>
<dbReference type="InterPro" id="IPR021276">
    <property type="entry name" value="DUF2855"/>
</dbReference>
<organism evidence="1 2">
    <name type="scientific">Arenicella xantha</name>
    <dbReference type="NCBI Taxonomy" id="644221"/>
    <lineage>
        <taxon>Bacteria</taxon>
        <taxon>Pseudomonadati</taxon>
        <taxon>Pseudomonadota</taxon>
        <taxon>Gammaproteobacteria</taxon>
        <taxon>Arenicellales</taxon>
        <taxon>Arenicellaceae</taxon>
        <taxon>Arenicella</taxon>
    </lineage>
</organism>
<reference evidence="1 2" key="1">
    <citation type="submission" date="2018-06" db="EMBL/GenBank/DDBJ databases">
        <title>Genomic Encyclopedia of Type Strains, Phase IV (KMG-IV): sequencing the most valuable type-strain genomes for metagenomic binning, comparative biology and taxonomic classification.</title>
        <authorList>
            <person name="Goeker M."/>
        </authorList>
    </citation>
    <scope>NUCLEOTIDE SEQUENCE [LARGE SCALE GENOMIC DNA]</scope>
    <source>
        <strain evidence="1 2">DSM 24032</strain>
    </source>
</reference>
<dbReference type="EMBL" id="QNRT01000001">
    <property type="protein sequence ID" value="RBP52796.1"/>
    <property type="molecule type" value="Genomic_DNA"/>
</dbReference>
<name>A0A395JQR6_9GAMM</name>
<evidence type="ECO:0000313" key="1">
    <source>
        <dbReference type="EMBL" id="RBP52796.1"/>
    </source>
</evidence>
<dbReference type="RefSeq" id="WP_113952417.1">
    <property type="nucleotide sequence ID" value="NZ_QNRT01000001.1"/>
</dbReference>
<evidence type="ECO:0000313" key="2">
    <source>
        <dbReference type="Proteomes" id="UP000253083"/>
    </source>
</evidence>
<dbReference type="Pfam" id="PF11017">
    <property type="entry name" value="DUF2855"/>
    <property type="match status" value="1"/>
</dbReference>
<dbReference type="Proteomes" id="UP000253083">
    <property type="component" value="Unassembled WGS sequence"/>
</dbReference>
<sequence>MQEFQTNKQDLSKSRIVEAPTFELAAGEARLKIDRFAFTANNITYAVLGDKLKYWHFFQPHGDNAEDWGIIPVWGFADVVESKCDDLPVGDRLFGYFLPSNELKVTPTAVSADRFIDASAHRSHLPPAYNMYRRVLSEPGYNKQYDDERMLLFVLHLTSYCIQDMLQQNNWFGAKQIVIISASSKTSTGLAYGLEADADAPTVVGLTSARNLDLVKSLGAYEQAYTYDNLGDIDPTLPTVVVDMSANTDVLSRLHTHLGDNMRFCSNVGLTHWEEPQQVAGINQERSQMFFAPGHIQQRIKELGAQEFDRRSIAYVMHTSAKSREWLKVKELDGVAGLAEVYADIANGKIPADEGLVVVM</sequence>
<keyword evidence="2" id="KW-1185">Reference proteome</keyword>
<proteinExistence type="predicted"/>
<dbReference type="AlphaFoldDB" id="A0A395JQR6"/>
<accession>A0A395JQR6</accession>
<gene>
    <name evidence="1" type="ORF">DFR28_101180</name>
</gene>
<protein>
    <submittedName>
        <fullName evidence="1">Uncharacterized protein DUF2855</fullName>
    </submittedName>
</protein>
<dbReference type="OrthoDB" id="8953110at2"/>